<dbReference type="AlphaFoldDB" id="A0A1T4UAX2"/>
<name>A0A1T4UAX2_9GAMM</name>
<sequence>MVDKYHQSQQLLTQLENTLRQYHYWETIVPEPQALASIEPFAIDTLDCHQWLQWIFIPKLRYLVVQRLPLPTQFAISPYVEEAMKNQAGIIAIVAIVREIDQLFKY</sequence>
<organism evidence="2 3">
    <name type="scientific">Photobacterium toruni</name>
    <dbReference type="NCBI Taxonomy" id="1935446"/>
    <lineage>
        <taxon>Bacteria</taxon>
        <taxon>Pseudomonadati</taxon>
        <taxon>Pseudomonadota</taxon>
        <taxon>Gammaproteobacteria</taxon>
        <taxon>Vibrionales</taxon>
        <taxon>Vibrionaceae</taxon>
        <taxon>Photobacterium</taxon>
    </lineage>
</organism>
<gene>
    <name evidence="2" type="ORF">CZ814_02941</name>
</gene>
<dbReference type="RefSeq" id="WP_306341394.1">
    <property type="nucleotide sequence ID" value="NZ_AP024854.1"/>
</dbReference>
<dbReference type="InterPro" id="IPR007384">
    <property type="entry name" value="UCP006257"/>
</dbReference>
<dbReference type="Proteomes" id="UP000191116">
    <property type="component" value="Unassembled WGS sequence"/>
</dbReference>
<evidence type="ECO:0000259" key="1">
    <source>
        <dbReference type="Pfam" id="PF04287"/>
    </source>
</evidence>
<dbReference type="PIRSF" id="PIRSF006257">
    <property type="entry name" value="UCP006257"/>
    <property type="match status" value="1"/>
</dbReference>
<dbReference type="Gene3D" id="1.20.1440.40">
    <property type="entry name" value="YqcC-like"/>
    <property type="match status" value="1"/>
</dbReference>
<reference evidence="2 3" key="1">
    <citation type="submission" date="2017-02" db="EMBL/GenBank/DDBJ databases">
        <authorList>
            <person name="Peterson S.W."/>
        </authorList>
    </citation>
    <scope>NUCLEOTIDE SEQUENCE [LARGE SCALE GENOMIC DNA]</scope>
    <source>
        <strain evidence="2 3">CECT 9189</strain>
    </source>
</reference>
<dbReference type="PANTHER" id="PTHR39586">
    <property type="entry name" value="CYTOPLASMIC PROTEIN-RELATED"/>
    <property type="match status" value="1"/>
</dbReference>
<feature type="domain" description="YqcC-like" evidence="1">
    <location>
        <begin position="9"/>
        <end position="103"/>
    </location>
</feature>
<dbReference type="Pfam" id="PF04287">
    <property type="entry name" value="DUF446"/>
    <property type="match status" value="1"/>
</dbReference>
<dbReference type="InterPro" id="IPR036814">
    <property type="entry name" value="YqcC-like_sf"/>
</dbReference>
<dbReference type="PANTHER" id="PTHR39586:SF1">
    <property type="entry name" value="CYTOPLASMIC PROTEIN"/>
    <property type="match status" value="1"/>
</dbReference>
<dbReference type="EMBL" id="FUWP01000019">
    <property type="protein sequence ID" value="SKA49641.1"/>
    <property type="molecule type" value="Genomic_DNA"/>
</dbReference>
<evidence type="ECO:0000313" key="3">
    <source>
        <dbReference type="Proteomes" id="UP000191116"/>
    </source>
</evidence>
<accession>A0A1T4UAX2</accession>
<dbReference type="SUPFAM" id="SSF158452">
    <property type="entry name" value="YqcC-like"/>
    <property type="match status" value="1"/>
</dbReference>
<proteinExistence type="predicted"/>
<dbReference type="GO" id="GO:0044010">
    <property type="term" value="P:single-species biofilm formation"/>
    <property type="evidence" value="ECO:0007669"/>
    <property type="project" value="TreeGrafter"/>
</dbReference>
<evidence type="ECO:0000313" key="2">
    <source>
        <dbReference type="EMBL" id="SKA49641.1"/>
    </source>
</evidence>
<protein>
    <recommendedName>
        <fullName evidence="1">YqcC-like domain-containing protein</fullName>
    </recommendedName>
</protein>
<dbReference type="InterPro" id="IPR023376">
    <property type="entry name" value="YqcC-like_dom"/>
</dbReference>